<dbReference type="Proteomes" id="UP000094795">
    <property type="component" value="Unassembled WGS sequence"/>
</dbReference>
<proteinExistence type="predicted"/>
<sequence length="352" mass="37455">MSYSGTVKRALSSADISSVPVSVNAETGSFTVVMITGTPVRRMIDDPRNPGQKVLVDEVIVPEGVDLSRAQGMPLIDGHRTDAGIGAILGKIDNVRLEDGQIIGEAMFASDHEYRLKDVQRGFYRQGSICADILEVEWVDRVDDIPLVLITRSLATDYSLVAVGADPNSIIRSADTPSPPKVTVRAAEATTPSQETPMDLEEIVAAAEAAIAAADAAVAAEGTAPELVERVRALRTARAAEDEGAAKAEDEKTDAVERAAEDGETEEDKAETETIRTVARSYGLGKLVDDMLVLRAKPADLRKAVRSAIAERGAVTISETPVVVKPVAQRSAESINATAVFAERAAARNKQR</sequence>
<accession>A0A1C1YS21</accession>
<name>A0A1C1YS21_9HYPH</name>
<keyword evidence="3" id="KW-1185">Reference proteome</keyword>
<dbReference type="RefSeq" id="WP_066182186.1">
    <property type="nucleotide sequence ID" value="NZ_LQZT01000042.1"/>
</dbReference>
<dbReference type="OrthoDB" id="9806592at2"/>
<dbReference type="EMBL" id="LQZT01000042">
    <property type="protein sequence ID" value="OCW56284.1"/>
    <property type="molecule type" value="Genomic_DNA"/>
</dbReference>
<comment type="caution">
    <text evidence="2">The sequence shown here is derived from an EMBL/GenBank/DDBJ whole genome shotgun (WGS) entry which is preliminary data.</text>
</comment>
<gene>
    <name evidence="2" type="ORF">AWJ14_19510</name>
</gene>
<feature type="region of interest" description="Disordered" evidence="1">
    <location>
        <begin position="238"/>
        <end position="269"/>
    </location>
</feature>
<evidence type="ECO:0000313" key="2">
    <source>
        <dbReference type="EMBL" id="OCW56284.1"/>
    </source>
</evidence>
<feature type="compositionally biased region" description="Basic and acidic residues" evidence="1">
    <location>
        <begin position="238"/>
        <end position="261"/>
    </location>
</feature>
<evidence type="ECO:0000256" key="1">
    <source>
        <dbReference type="SAM" id="MobiDB-lite"/>
    </source>
</evidence>
<organism evidence="2 3">
    <name type="scientific">Hoeflea olei</name>
    <dbReference type="NCBI Taxonomy" id="1480615"/>
    <lineage>
        <taxon>Bacteria</taxon>
        <taxon>Pseudomonadati</taxon>
        <taxon>Pseudomonadota</taxon>
        <taxon>Alphaproteobacteria</taxon>
        <taxon>Hyphomicrobiales</taxon>
        <taxon>Rhizobiaceae</taxon>
        <taxon>Hoeflea</taxon>
    </lineage>
</organism>
<protein>
    <submittedName>
        <fullName evidence="2">Uncharacterized protein</fullName>
    </submittedName>
</protein>
<evidence type="ECO:0000313" key="3">
    <source>
        <dbReference type="Proteomes" id="UP000094795"/>
    </source>
</evidence>
<dbReference type="STRING" id="1480615.AWJ14_19510"/>
<dbReference type="AlphaFoldDB" id="A0A1C1YS21"/>
<reference evidence="2 3" key="1">
    <citation type="submission" date="2015-12" db="EMBL/GenBank/DDBJ databases">
        <authorList>
            <person name="Shamseldin A."/>
            <person name="Moawad H."/>
            <person name="Abd El-Rahim W.M."/>
            <person name="Sadowsky M.J."/>
        </authorList>
    </citation>
    <scope>NUCLEOTIDE SEQUENCE [LARGE SCALE GENOMIC DNA]</scope>
    <source>
        <strain evidence="2 3">JC234</strain>
    </source>
</reference>